<dbReference type="PANTHER" id="PTHR23501:SF198">
    <property type="entry name" value="AZOLE RESISTANCE PROTEIN 1-RELATED"/>
    <property type="match status" value="1"/>
</dbReference>
<dbReference type="PRINTS" id="PR01036">
    <property type="entry name" value="TCRTETB"/>
</dbReference>
<evidence type="ECO:0000313" key="9">
    <source>
        <dbReference type="EMBL" id="KAK4172798.1"/>
    </source>
</evidence>
<keyword evidence="5 7" id="KW-0472">Membrane</keyword>
<evidence type="ECO:0000259" key="8">
    <source>
        <dbReference type="PROSITE" id="PS50850"/>
    </source>
</evidence>
<feature type="region of interest" description="Disordered" evidence="6">
    <location>
        <begin position="1"/>
        <end position="55"/>
    </location>
</feature>
<feature type="transmembrane region" description="Helical" evidence="7">
    <location>
        <begin position="297"/>
        <end position="314"/>
    </location>
</feature>
<keyword evidence="10" id="KW-1185">Reference proteome</keyword>
<reference evidence="9" key="1">
    <citation type="journal article" date="2023" name="Mol. Phylogenet. Evol.">
        <title>Genome-scale phylogeny and comparative genomics of the fungal order Sordariales.</title>
        <authorList>
            <person name="Hensen N."/>
            <person name="Bonometti L."/>
            <person name="Westerberg I."/>
            <person name="Brannstrom I.O."/>
            <person name="Guillou S."/>
            <person name="Cros-Aarteil S."/>
            <person name="Calhoun S."/>
            <person name="Haridas S."/>
            <person name="Kuo A."/>
            <person name="Mondo S."/>
            <person name="Pangilinan J."/>
            <person name="Riley R."/>
            <person name="LaButti K."/>
            <person name="Andreopoulos B."/>
            <person name="Lipzen A."/>
            <person name="Chen C."/>
            <person name="Yan M."/>
            <person name="Daum C."/>
            <person name="Ng V."/>
            <person name="Clum A."/>
            <person name="Steindorff A."/>
            <person name="Ohm R.A."/>
            <person name="Martin F."/>
            <person name="Silar P."/>
            <person name="Natvig D.O."/>
            <person name="Lalanne C."/>
            <person name="Gautier V."/>
            <person name="Ament-Velasquez S.L."/>
            <person name="Kruys A."/>
            <person name="Hutchinson M.I."/>
            <person name="Powell A.J."/>
            <person name="Barry K."/>
            <person name="Miller A.N."/>
            <person name="Grigoriev I.V."/>
            <person name="Debuchy R."/>
            <person name="Gladieux P."/>
            <person name="Hiltunen Thoren M."/>
            <person name="Johannesson H."/>
        </authorList>
    </citation>
    <scope>NUCLEOTIDE SEQUENCE</scope>
    <source>
        <strain evidence="9">CBS 892.96</strain>
    </source>
</reference>
<evidence type="ECO:0000256" key="5">
    <source>
        <dbReference type="ARBA" id="ARBA00023136"/>
    </source>
</evidence>
<reference evidence="9" key="2">
    <citation type="submission" date="2023-05" db="EMBL/GenBank/DDBJ databases">
        <authorList>
            <consortium name="Lawrence Berkeley National Laboratory"/>
            <person name="Steindorff A."/>
            <person name="Hensen N."/>
            <person name="Bonometti L."/>
            <person name="Westerberg I."/>
            <person name="Brannstrom I.O."/>
            <person name="Guillou S."/>
            <person name="Cros-Aarteil S."/>
            <person name="Calhoun S."/>
            <person name="Haridas S."/>
            <person name="Kuo A."/>
            <person name="Mondo S."/>
            <person name="Pangilinan J."/>
            <person name="Riley R."/>
            <person name="Labutti K."/>
            <person name="Andreopoulos B."/>
            <person name="Lipzen A."/>
            <person name="Chen C."/>
            <person name="Yanf M."/>
            <person name="Daum C."/>
            <person name="Ng V."/>
            <person name="Clum A."/>
            <person name="Ohm R."/>
            <person name="Martin F."/>
            <person name="Silar P."/>
            <person name="Natvig D."/>
            <person name="Lalanne C."/>
            <person name="Gautier V."/>
            <person name="Ament-Velasquez S.L."/>
            <person name="Kruys A."/>
            <person name="Hutchinson M.I."/>
            <person name="Powell A.J."/>
            <person name="Barry K."/>
            <person name="Miller A.N."/>
            <person name="Grigoriev I.V."/>
            <person name="Debuchy R."/>
            <person name="Gladieux P."/>
            <person name="Thoren M.H."/>
            <person name="Johannesson H."/>
        </authorList>
    </citation>
    <scope>NUCLEOTIDE SEQUENCE</scope>
    <source>
        <strain evidence="9">CBS 892.96</strain>
    </source>
</reference>
<dbReference type="InterPro" id="IPR011701">
    <property type="entry name" value="MFS"/>
</dbReference>
<comment type="subcellular location">
    <subcellularLocation>
        <location evidence="1">Membrane</location>
        <topology evidence="1">Multi-pass membrane protein</topology>
    </subcellularLocation>
</comment>
<feature type="transmembrane region" description="Helical" evidence="7">
    <location>
        <begin position="223"/>
        <end position="243"/>
    </location>
</feature>
<feature type="transmembrane region" description="Helical" evidence="7">
    <location>
        <begin position="135"/>
        <end position="153"/>
    </location>
</feature>
<dbReference type="GO" id="GO:0005886">
    <property type="term" value="C:plasma membrane"/>
    <property type="evidence" value="ECO:0007669"/>
    <property type="project" value="TreeGrafter"/>
</dbReference>
<dbReference type="PROSITE" id="PS50850">
    <property type="entry name" value="MFS"/>
    <property type="match status" value="1"/>
</dbReference>
<comment type="caution">
    <text evidence="9">The sequence shown here is derived from an EMBL/GenBank/DDBJ whole genome shotgun (WGS) entry which is preliminary data.</text>
</comment>
<feature type="compositionally biased region" description="Polar residues" evidence="6">
    <location>
        <begin position="18"/>
        <end position="28"/>
    </location>
</feature>
<gene>
    <name evidence="9" type="ORF">QBC36DRAFT_69308</name>
</gene>
<dbReference type="EMBL" id="MU866392">
    <property type="protein sequence ID" value="KAK4172798.1"/>
    <property type="molecule type" value="Genomic_DNA"/>
</dbReference>
<evidence type="ECO:0000256" key="4">
    <source>
        <dbReference type="ARBA" id="ARBA00022989"/>
    </source>
</evidence>
<dbReference type="GO" id="GO:0022857">
    <property type="term" value="F:transmembrane transporter activity"/>
    <property type="evidence" value="ECO:0007669"/>
    <property type="project" value="InterPro"/>
</dbReference>
<dbReference type="FunFam" id="1.20.1720.10:FF:000012">
    <property type="entry name" value="MFS toxin efflux pump (AflT)"/>
    <property type="match status" value="1"/>
</dbReference>
<dbReference type="Proteomes" id="UP001302321">
    <property type="component" value="Unassembled WGS sequence"/>
</dbReference>
<feature type="transmembrane region" description="Helical" evidence="7">
    <location>
        <begin position="433"/>
        <end position="454"/>
    </location>
</feature>
<feature type="transmembrane region" description="Helical" evidence="7">
    <location>
        <begin position="165"/>
        <end position="185"/>
    </location>
</feature>
<evidence type="ECO:0000256" key="6">
    <source>
        <dbReference type="SAM" id="MobiDB-lite"/>
    </source>
</evidence>
<dbReference type="Pfam" id="PF07690">
    <property type="entry name" value="MFS_1"/>
    <property type="match status" value="1"/>
</dbReference>
<feature type="transmembrane region" description="Helical" evidence="7">
    <location>
        <begin position="466"/>
        <end position="485"/>
    </location>
</feature>
<evidence type="ECO:0000256" key="7">
    <source>
        <dbReference type="SAM" id="Phobius"/>
    </source>
</evidence>
<keyword evidence="4 7" id="KW-1133">Transmembrane helix</keyword>
<dbReference type="PANTHER" id="PTHR23501">
    <property type="entry name" value="MAJOR FACILITATOR SUPERFAMILY"/>
    <property type="match status" value="1"/>
</dbReference>
<feature type="region of interest" description="Disordered" evidence="6">
    <location>
        <begin position="566"/>
        <end position="600"/>
    </location>
</feature>
<keyword evidence="3 7" id="KW-0812">Transmembrane</keyword>
<feature type="transmembrane region" description="Helical" evidence="7">
    <location>
        <begin position="374"/>
        <end position="395"/>
    </location>
</feature>
<dbReference type="Gene3D" id="1.20.1250.20">
    <property type="entry name" value="MFS general substrate transporter like domains"/>
    <property type="match status" value="1"/>
</dbReference>
<feature type="transmembrane region" description="Helical" evidence="7">
    <location>
        <begin position="402"/>
        <end position="421"/>
    </location>
</feature>
<feature type="transmembrane region" description="Helical" evidence="7">
    <location>
        <begin position="192"/>
        <end position="211"/>
    </location>
</feature>
<feature type="transmembrane region" description="Helical" evidence="7">
    <location>
        <begin position="67"/>
        <end position="93"/>
    </location>
</feature>
<evidence type="ECO:0000313" key="10">
    <source>
        <dbReference type="Proteomes" id="UP001302321"/>
    </source>
</evidence>
<dbReference type="InterPro" id="IPR020846">
    <property type="entry name" value="MFS_dom"/>
</dbReference>
<dbReference type="SUPFAM" id="SSF103473">
    <property type="entry name" value="MFS general substrate transporter"/>
    <property type="match status" value="1"/>
</dbReference>
<feature type="transmembrane region" description="Helical" evidence="7">
    <location>
        <begin position="264"/>
        <end position="285"/>
    </location>
</feature>
<dbReference type="AlphaFoldDB" id="A0AAN6W0U0"/>
<accession>A0AAN6W0U0</accession>
<feature type="domain" description="Major facilitator superfamily (MFS) profile" evidence="8">
    <location>
        <begin position="70"/>
        <end position="563"/>
    </location>
</feature>
<dbReference type="CDD" id="cd17502">
    <property type="entry name" value="MFS_Azr1_MDR_like"/>
    <property type="match status" value="1"/>
</dbReference>
<organism evidence="9 10">
    <name type="scientific">Triangularia setosa</name>
    <dbReference type="NCBI Taxonomy" id="2587417"/>
    <lineage>
        <taxon>Eukaryota</taxon>
        <taxon>Fungi</taxon>
        <taxon>Dikarya</taxon>
        <taxon>Ascomycota</taxon>
        <taxon>Pezizomycotina</taxon>
        <taxon>Sordariomycetes</taxon>
        <taxon>Sordariomycetidae</taxon>
        <taxon>Sordariales</taxon>
        <taxon>Podosporaceae</taxon>
        <taxon>Triangularia</taxon>
    </lineage>
</organism>
<feature type="transmembrane region" description="Helical" evidence="7">
    <location>
        <begin position="334"/>
        <end position="354"/>
    </location>
</feature>
<protein>
    <submittedName>
        <fullName evidence="9">MFS toxin efflux pump</fullName>
    </submittedName>
</protein>
<feature type="transmembrane region" description="Helical" evidence="7">
    <location>
        <begin position="541"/>
        <end position="560"/>
    </location>
</feature>
<feature type="compositionally biased region" description="Basic and acidic residues" evidence="6">
    <location>
        <begin position="589"/>
        <end position="600"/>
    </location>
</feature>
<proteinExistence type="predicted"/>
<dbReference type="InterPro" id="IPR036259">
    <property type="entry name" value="MFS_trans_sf"/>
</dbReference>
<name>A0AAN6W0U0_9PEZI</name>
<evidence type="ECO:0000256" key="1">
    <source>
        <dbReference type="ARBA" id="ARBA00004141"/>
    </source>
</evidence>
<dbReference type="Gene3D" id="1.20.1720.10">
    <property type="entry name" value="Multidrug resistance protein D"/>
    <property type="match status" value="1"/>
</dbReference>
<dbReference type="FunFam" id="1.20.1250.20:FF:000196">
    <property type="entry name" value="MFS toxin efflux pump (AflT)"/>
    <property type="match status" value="1"/>
</dbReference>
<feature type="transmembrane region" description="Helical" evidence="7">
    <location>
        <begin position="105"/>
        <end position="123"/>
    </location>
</feature>
<keyword evidence="2" id="KW-0813">Transport</keyword>
<evidence type="ECO:0000256" key="2">
    <source>
        <dbReference type="ARBA" id="ARBA00022448"/>
    </source>
</evidence>
<sequence length="600" mass="64257">MATTGKALEHDFSPHTAALTTSHQNETHTPPPPPRTNANPSAEGVVSAQDDVLPEDDKSQYPTGLKLWLVLLSLCLAVFLVALDQTIIAPALGSITTEFDSTRDIGWYGASYLLTMTALQPMYGTVYRLFDIKTTYLSAVFLFELGSLISAVAPTSTAFIVGRAIAGLGTAGIFSGSFFIVGLLLPLRKRPAAFGGVGALWGISSVAGPLLGGAFAEKVTWRWCFYINLPIGGVAMAVIILFLRVKKPSSELAALGKIERILQVDLVGAAIMLPSVIMLLLALQWGGLEYPWSDSRVIGLLVGASVGASVFVGVEVWQQDKGLIPPRFFKNKNVFAAMMFAMFFGASFYPMVYYLSLYFQAVQGNNAVEAGIKLLAFLIAMVISSVLSGVIVTAIGSYNIVMFVETAFLTTGAALIATFWIDTSFGKWFGYQVIMGFGTGVCFQAPIVVVQNCLPQDLIAQATACVQFFQAFGGAVFIAVSQTAFQNGLITNMLRDAPGIDPALILNSGASQIRQVLEGIGRPEDVETVLAAYVLGLRHTYYISVAAAACAFLVTFVLDWKPIKKPGKRAKKKDEEVAASSDGTFDSTDGAKARDVRETT</sequence>
<evidence type="ECO:0000256" key="3">
    <source>
        <dbReference type="ARBA" id="ARBA00022692"/>
    </source>
</evidence>